<keyword evidence="3" id="KW-0472">Membrane</keyword>
<feature type="transmembrane region" description="Helical" evidence="3">
    <location>
        <begin position="203"/>
        <end position="223"/>
    </location>
</feature>
<evidence type="ECO:0008006" key="6">
    <source>
        <dbReference type="Google" id="ProtNLM"/>
    </source>
</evidence>
<feature type="transmembrane region" description="Helical" evidence="3">
    <location>
        <begin position="148"/>
        <end position="166"/>
    </location>
</feature>
<dbReference type="GO" id="GO:0030968">
    <property type="term" value="P:endoplasmic reticulum unfolded protein response"/>
    <property type="evidence" value="ECO:0007669"/>
    <property type="project" value="TreeGrafter"/>
</dbReference>
<dbReference type="PANTHER" id="PTHR44227:SF3">
    <property type="entry name" value="PROTEIN O-MANNOSYL-TRANSFERASE TMTC4"/>
    <property type="match status" value="1"/>
</dbReference>
<accession>A0AAD2PWX6</accession>
<sequence>MALICGFFCSETFLFQVPAAAVTLVVLQNYARRKTAAPQSGEETLSFVILEHLRSALSVAPRLILMALSMLLYLGGRYYFDTLDIPEGLIRPAENPFYHFRGEHRARNYLYVLAVHIGKSWGLDPIGFSHEYGFECIPALESWADPRLALPLLIAALLFLSVLLALRYPRQLLGPLSIHFAWLMTLFPISGLVKVGTFISDRIVVASSVSVSLWIGLALHYWATRGVHMLPAKPLQCLLAAWTFAVCYSRVHTRTLQWMDSISLLESSLETCPRFAKAHMEMSKVYSGLFPNLHDLHKSRHHLDIALSIDPNLCDIHQQYAHVAIQEGKYLEYESELVEAILCPFTMGGAIEMWQRYWPAALSSASSENERSLIQSRQDEYSRTIQERAQLKQEEDERTAA</sequence>
<dbReference type="AlphaFoldDB" id="A0AAD2PWX6"/>
<dbReference type="Gene3D" id="1.25.40.10">
    <property type="entry name" value="Tetratricopeptide repeat domain"/>
    <property type="match status" value="1"/>
</dbReference>
<dbReference type="InterPro" id="IPR052346">
    <property type="entry name" value="O-mannosyl-transferase_TMTC"/>
</dbReference>
<organism evidence="4 5">
    <name type="scientific">Cylindrotheca closterium</name>
    <dbReference type="NCBI Taxonomy" id="2856"/>
    <lineage>
        <taxon>Eukaryota</taxon>
        <taxon>Sar</taxon>
        <taxon>Stramenopiles</taxon>
        <taxon>Ochrophyta</taxon>
        <taxon>Bacillariophyta</taxon>
        <taxon>Bacillariophyceae</taxon>
        <taxon>Bacillariophycidae</taxon>
        <taxon>Bacillariales</taxon>
        <taxon>Bacillariaceae</taxon>
        <taxon>Cylindrotheca</taxon>
    </lineage>
</organism>
<keyword evidence="3" id="KW-0812">Transmembrane</keyword>
<dbReference type="SUPFAM" id="SSF48452">
    <property type="entry name" value="TPR-like"/>
    <property type="match status" value="1"/>
</dbReference>
<feature type="transmembrane region" description="Helical" evidence="3">
    <location>
        <begin position="178"/>
        <end position="197"/>
    </location>
</feature>
<protein>
    <recommendedName>
        <fullName evidence="6">Dolichyl-phosphate-mannose--protein mannosyltransferase</fullName>
    </recommendedName>
</protein>
<keyword evidence="5" id="KW-1185">Reference proteome</keyword>
<comment type="caution">
    <text evidence="4">The sequence shown here is derived from an EMBL/GenBank/DDBJ whole genome shotgun (WGS) entry which is preliminary data.</text>
</comment>
<feature type="transmembrane region" description="Helical" evidence="3">
    <location>
        <begin position="12"/>
        <end position="31"/>
    </location>
</feature>
<dbReference type="GO" id="GO:0005783">
    <property type="term" value="C:endoplasmic reticulum"/>
    <property type="evidence" value="ECO:0007669"/>
    <property type="project" value="TreeGrafter"/>
</dbReference>
<feature type="transmembrane region" description="Helical" evidence="3">
    <location>
        <begin position="63"/>
        <end position="80"/>
    </location>
</feature>
<dbReference type="GO" id="GO:0035269">
    <property type="term" value="P:protein O-linked glycosylation via mannose"/>
    <property type="evidence" value="ECO:0007669"/>
    <property type="project" value="TreeGrafter"/>
</dbReference>
<evidence type="ECO:0000313" key="4">
    <source>
        <dbReference type="EMBL" id="CAJ1963337.1"/>
    </source>
</evidence>
<evidence type="ECO:0000256" key="2">
    <source>
        <dbReference type="ARBA" id="ARBA00022803"/>
    </source>
</evidence>
<keyword evidence="3" id="KW-1133">Transmembrane helix</keyword>
<dbReference type="EMBL" id="CAKOGP040002139">
    <property type="protein sequence ID" value="CAJ1963337.1"/>
    <property type="molecule type" value="Genomic_DNA"/>
</dbReference>
<dbReference type="GO" id="GO:0000030">
    <property type="term" value="F:mannosyltransferase activity"/>
    <property type="evidence" value="ECO:0007669"/>
    <property type="project" value="TreeGrafter"/>
</dbReference>
<reference evidence="4" key="1">
    <citation type="submission" date="2023-08" db="EMBL/GenBank/DDBJ databases">
        <authorList>
            <person name="Audoor S."/>
            <person name="Bilcke G."/>
        </authorList>
    </citation>
    <scope>NUCLEOTIDE SEQUENCE</scope>
</reference>
<dbReference type="Proteomes" id="UP001295423">
    <property type="component" value="Unassembled WGS sequence"/>
</dbReference>
<gene>
    <name evidence="4" type="ORF">CYCCA115_LOCUS20117</name>
</gene>
<name>A0AAD2PWX6_9STRA</name>
<evidence type="ECO:0000313" key="5">
    <source>
        <dbReference type="Proteomes" id="UP001295423"/>
    </source>
</evidence>
<dbReference type="InterPro" id="IPR011990">
    <property type="entry name" value="TPR-like_helical_dom_sf"/>
</dbReference>
<proteinExistence type="predicted"/>
<keyword evidence="1" id="KW-0677">Repeat</keyword>
<evidence type="ECO:0000256" key="1">
    <source>
        <dbReference type="ARBA" id="ARBA00022737"/>
    </source>
</evidence>
<keyword evidence="2" id="KW-0802">TPR repeat</keyword>
<dbReference type="PANTHER" id="PTHR44227">
    <property type="match status" value="1"/>
</dbReference>
<evidence type="ECO:0000256" key="3">
    <source>
        <dbReference type="SAM" id="Phobius"/>
    </source>
</evidence>